<dbReference type="Proteomes" id="UP000325081">
    <property type="component" value="Unassembled WGS sequence"/>
</dbReference>
<name>A0A5A7QRL0_STRAF</name>
<dbReference type="AlphaFoldDB" id="A0A5A7QRL0"/>
<protein>
    <submittedName>
        <fullName evidence="1">Inositol 1,5-trisphosphate receptor type 1</fullName>
    </submittedName>
</protein>
<proteinExistence type="predicted"/>
<evidence type="ECO:0000313" key="1">
    <source>
        <dbReference type="EMBL" id="GER47508.1"/>
    </source>
</evidence>
<feature type="non-terminal residue" evidence="1">
    <location>
        <position position="130"/>
    </location>
</feature>
<evidence type="ECO:0000313" key="2">
    <source>
        <dbReference type="Proteomes" id="UP000325081"/>
    </source>
</evidence>
<reference evidence="2" key="1">
    <citation type="journal article" date="2019" name="Curr. Biol.">
        <title>Genome Sequence of Striga asiatica Provides Insight into the Evolution of Plant Parasitism.</title>
        <authorList>
            <person name="Yoshida S."/>
            <person name="Kim S."/>
            <person name="Wafula E.K."/>
            <person name="Tanskanen J."/>
            <person name="Kim Y.M."/>
            <person name="Honaas L."/>
            <person name="Yang Z."/>
            <person name="Spallek T."/>
            <person name="Conn C.E."/>
            <person name="Ichihashi Y."/>
            <person name="Cheong K."/>
            <person name="Cui S."/>
            <person name="Der J.P."/>
            <person name="Gundlach H."/>
            <person name="Jiao Y."/>
            <person name="Hori C."/>
            <person name="Ishida J.K."/>
            <person name="Kasahara H."/>
            <person name="Kiba T."/>
            <person name="Kim M.S."/>
            <person name="Koo N."/>
            <person name="Laohavisit A."/>
            <person name="Lee Y.H."/>
            <person name="Lumba S."/>
            <person name="McCourt P."/>
            <person name="Mortimer J.C."/>
            <person name="Mutuku J.M."/>
            <person name="Nomura T."/>
            <person name="Sasaki-Sekimoto Y."/>
            <person name="Seto Y."/>
            <person name="Wang Y."/>
            <person name="Wakatake T."/>
            <person name="Sakakibara H."/>
            <person name="Demura T."/>
            <person name="Yamaguchi S."/>
            <person name="Yoneyama K."/>
            <person name="Manabe R.I."/>
            <person name="Nelson D.C."/>
            <person name="Schulman A.H."/>
            <person name="Timko M.P."/>
            <person name="dePamphilis C.W."/>
            <person name="Choi D."/>
            <person name="Shirasu K."/>
        </authorList>
    </citation>
    <scope>NUCLEOTIDE SEQUENCE [LARGE SCALE GENOMIC DNA]</scope>
    <source>
        <strain evidence="2">cv. UVA1</strain>
    </source>
</reference>
<keyword evidence="1" id="KW-0675">Receptor</keyword>
<accession>A0A5A7QRL0</accession>
<gene>
    <name evidence="1" type="ORF">STAS_24618</name>
</gene>
<organism evidence="1 2">
    <name type="scientific">Striga asiatica</name>
    <name type="common">Asiatic witchweed</name>
    <name type="synonym">Buchnera asiatica</name>
    <dbReference type="NCBI Taxonomy" id="4170"/>
    <lineage>
        <taxon>Eukaryota</taxon>
        <taxon>Viridiplantae</taxon>
        <taxon>Streptophyta</taxon>
        <taxon>Embryophyta</taxon>
        <taxon>Tracheophyta</taxon>
        <taxon>Spermatophyta</taxon>
        <taxon>Magnoliopsida</taxon>
        <taxon>eudicotyledons</taxon>
        <taxon>Gunneridae</taxon>
        <taxon>Pentapetalae</taxon>
        <taxon>asterids</taxon>
        <taxon>lamiids</taxon>
        <taxon>Lamiales</taxon>
        <taxon>Orobanchaceae</taxon>
        <taxon>Buchnereae</taxon>
        <taxon>Striga</taxon>
    </lineage>
</organism>
<keyword evidence="2" id="KW-1185">Reference proteome</keyword>
<comment type="caution">
    <text evidence="1">The sequence shown here is derived from an EMBL/GenBank/DDBJ whole genome shotgun (WGS) entry which is preliminary data.</text>
</comment>
<dbReference type="EMBL" id="BKCP01007959">
    <property type="protein sequence ID" value="GER47508.1"/>
    <property type="molecule type" value="Genomic_DNA"/>
</dbReference>
<sequence>MSPAEAFAGVGSVAAADQAAGNSVAPELGSGLAEAGLDRHLKGLVAVEVSSALGACLPGILEVGNCATTFTACEDGRACEPFNFTNFDALLTWSMVSLTTLDCPMTTEPRPFKSIFSSMVEGDEELGCYQ</sequence>